<protein>
    <recommendedName>
        <fullName evidence="4">Methyltransferase domain-containing protein</fullName>
    </recommendedName>
</protein>
<dbReference type="STRING" id="1042311.A0A2T3ZAT1"/>
<reference evidence="2 3" key="1">
    <citation type="submission" date="2016-07" db="EMBL/GenBank/DDBJ databases">
        <title>Multiple horizontal gene transfer events from other fungi enriched the ability of initially mycotrophic Trichoderma (Ascomycota) to feed on dead plant biomass.</title>
        <authorList>
            <consortium name="DOE Joint Genome Institute"/>
            <person name="Aerts A."/>
            <person name="Atanasova L."/>
            <person name="Chenthamara K."/>
            <person name="Zhang J."/>
            <person name="Grujic M."/>
            <person name="Henrissat B."/>
            <person name="Kuo A."/>
            <person name="Salamov A."/>
            <person name="Lipzen A."/>
            <person name="Labutti K."/>
            <person name="Barry K."/>
            <person name="Miao Y."/>
            <person name="Rahimi M.J."/>
            <person name="Shen Q."/>
            <person name="Grigoriev I.V."/>
            <person name="Kubicek C.P."/>
            <person name="Druzhinina I.S."/>
        </authorList>
    </citation>
    <scope>NUCLEOTIDE SEQUENCE [LARGE SCALE GENOMIC DNA]</scope>
    <source>
        <strain evidence="2 3">CBS 433.97</strain>
    </source>
</reference>
<evidence type="ECO:0000256" key="1">
    <source>
        <dbReference type="ARBA" id="ARBA00038158"/>
    </source>
</evidence>
<evidence type="ECO:0008006" key="4">
    <source>
        <dbReference type="Google" id="ProtNLM"/>
    </source>
</evidence>
<keyword evidence="3" id="KW-1185">Reference proteome</keyword>
<proteinExistence type="inferred from homology"/>
<name>A0A2T3ZAT1_TRIA4</name>
<dbReference type="AlphaFoldDB" id="A0A2T3ZAT1"/>
<dbReference type="PANTHER" id="PTHR43591:SF110">
    <property type="entry name" value="RHODANESE DOMAIN-CONTAINING PROTEIN"/>
    <property type="match status" value="1"/>
</dbReference>
<dbReference type="CDD" id="cd02440">
    <property type="entry name" value="AdoMet_MTases"/>
    <property type="match status" value="1"/>
</dbReference>
<dbReference type="Proteomes" id="UP000240493">
    <property type="component" value="Unassembled WGS sequence"/>
</dbReference>
<dbReference type="PANTHER" id="PTHR43591">
    <property type="entry name" value="METHYLTRANSFERASE"/>
    <property type="match status" value="1"/>
</dbReference>
<dbReference type="Pfam" id="PF13489">
    <property type="entry name" value="Methyltransf_23"/>
    <property type="match status" value="1"/>
</dbReference>
<organism evidence="2 3">
    <name type="scientific">Trichoderma asperellum (strain ATCC 204424 / CBS 433.97 / NBRC 101777)</name>
    <dbReference type="NCBI Taxonomy" id="1042311"/>
    <lineage>
        <taxon>Eukaryota</taxon>
        <taxon>Fungi</taxon>
        <taxon>Dikarya</taxon>
        <taxon>Ascomycota</taxon>
        <taxon>Pezizomycotina</taxon>
        <taxon>Sordariomycetes</taxon>
        <taxon>Hypocreomycetidae</taxon>
        <taxon>Hypocreales</taxon>
        <taxon>Hypocreaceae</taxon>
        <taxon>Trichoderma</taxon>
    </lineage>
</organism>
<comment type="similarity">
    <text evidence="1">Belongs to the methyltransferase superfamily. LaeA methyltransferase family.</text>
</comment>
<evidence type="ECO:0000313" key="3">
    <source>
        <dbReference type="Proteomes" id="UP000240493"/>
    </source>
</evidence>
<dbReference type="Gene3D" id="3.40.50.150">
    <property type="entry name" value="Vaccinia Virus protein VP39"/>
    <property type="match status" value="1"/>
</dbReference>
<accession>A0A2T3ZAT1</accession>
<sequence length="272" mass="30742">MSDVDDYVLGREYSEGLRLETQHLLFNIHNGYTIDPQIPITPETKIADMGTGTGIWLLDVAHQVPSTVQLDGFDISDRQFPHEASRPDNMKFRPLDAFSQVPEELIGKYDIVHLRLWCCIVKDCNTAALIQHATRLLKPGGYLQWDEADLGQMHIRGPEAEAVSAFDRIFRSILHFDYAWIQDLPNRSKEAGLEVLKFKTEPFSKTCIPIVTRTCIMAYFTGIETLYKFSNASLPPRNEAEAAVTALVEALKHGAVYHWTPVSLLARKKIVS</sequence>
<dbReference type="EMBL" id="KZ679261">
    <property type="protein sequence ID" value="PTB41880.1"/>
    <property type="molecule type" value="Genomic_DNA"/>
</dbReference>
<gene>
    <name evidence="2" type="ORF">M441DRAFT_68884</name>
</gene>
<dbReference type="InterPro" id="IPR029063">
    <property type="entry name" value="SAM-dependent_MTases_sf"/>
</dbReference>
<evidence type="ECO:0000313" key="2">
    <source>
        <dbReference type="EMBL" id="PTB41880.1"/>
    </source>
</evidence>
<dbReference type="OrthoDB" id="417697at2759"/>
<dbReference type="SUPFAM" id="SSF53335">
    <property type="entry name" value="S-adenosyl-L-methionine-dependent methyltransferases"/>
    <property type="match status" value="1"/>
</dbReference>